<dbReference type="Pfam" id="PF00854">
    <property type="entry name" value="PTR2"/>
    <property type="match status" value="1"/>
</dbReference>
<evidence type="ECO:0000256" key="7">
    <source>
        <dbReference type="SAM" id="Phobius"/>
    </source>
</evidence>
<dbReference type="InterPro" id="IPR036259">
    <property type="entry name" value="MFS_trans_sf"/>
</dbReference>
<evidence type="ECO:0000256" key="5">
    <source>
        <dbReference type="ARBA" id="ARBA00022989"/>
    </source>
</evidence>
<dbReference type="Gene3D" id="1.20.1250.20">
    <property type="entry name" value="MFS general substrate transporter like domains"/>
    <property type="match status" value="1"/>
</dbReference>
<dbReference type="PANTHER" id="PTHR23517:SF15">
    <property type="entry name" value="PROTON-DEPENDENT OLIGOPEPTIDE FAMILY TRANSPORT PROTEIN"/>
    <property type="match status" value="1"/>
</dbReference>
<evidence type="ECO:0000256" key="4">
    <source>
        <dbReference type="ARBA" id="ARBA00022692"/>
    </source>
</evidence>
<feature type="transmembrane region" description="Helical" evidence="7">
    <location>
        <begin position="112"/>
        <end position="132"/>
    </location>
</feature>
<dbReference type="EMBL" id="BAAANY010000005">
    <property type="protein sequence ID" value="GAA1665820.1"/>
    <property type="molecule type" value="Genomic_DNA"/>
</dbReference>
<comment type="subcellular location">
    <subcellularLocation>
        <location evidence="1">Cell membrane</location>
        <topology evidence="1">Multi-pass membrane protein</topology>
    </subcellularLocation>
</comment>
<dbReference type="InterPro" id="IPR050171">
    <property type="entry name" value="MFS_Transporters"/>
</dbReference>
<feature type="transmembrane region" description="Helical" evidence="7">
    <location>
        <begin position="144"/>
        <end position="165"/>
    </location>
</feature>
<feature type="transmembrane region" description="Helical" evidence="7">
    <location>
        <begin position="82"/>
        <end position="106"/>
    </location>
</feature>
<dbReference type="RefSeq" id="WP_344308224.1">
    <property type="nucleotide sequence ID" value="NZ_BAAANY010000005.1"/>
</dbReference>
<gene>
    <name evidence="8" type="ORF">GCM10009765_14180</name>
</gene>
<comment type="caution">
    <text evidence="8">The sequence shown here is derived from an EMBL/GenBank/DDBJ whole genome shotgun (WGS) entry which is preliminary data.</text>
</comment>
<reference evidence="8 9" key="1">
    <citation type="journal article" date="2019" name="Int. J. Syst. Evol. Microbiol.">
        <title>The Global Catalogue of Microorganisms (GCM) 10K type strain sequencing project: providing services to taxonomists for standard genome sequencing and annotation.</title>
        <authorList>
            <consortium name="The Broad Institute Genomics Platform"/>
            <consortium name="The Broad Institute Genome Sequencing Center for Infectious Disease"/>
            <person name="Wu L."/>
            <person name="Ma J."/>
        </authorList>
    </citation>
    <scope>NUCLEOTIDE SEQUENCE [LARGE SCALE GENOMIC DNA]</scope>
    <source>
        <strain evidence="8 9">JCM 14718</strain>
    </source>
</reference>
<protein>
    <recommendedName>
        <fullName evidence="10">MFS transporter</fullName>
    </recommendedName>
</protein>
<proteinExistence type="predicted"/>
<keyword evidence="4 7" id="KW-0812">Transmembrane</keyword>
<name>A0ABN2G6F4_9ACTN</name>
<evidence type="ECO:0000313" key="8">
    <source>
        <dbReference type="EMBL" id="GAA1665820.1"/>
    </source>
</evidence>
<evidence type="ECO:0000313" key="9">
    <source>
        <dbReference type="Proteomes" id="UP001500618"/>
    </source>
</evidence>
<keyword evidence="2" id="KW-0813">Transport</keyword>
<organism evidence="8 9">
    <name type="scientific">Fodinicola feengrottensis</name>
    <dbReference type="NCBI Taxonomy" id="435914"/>
    <lineage>
        <taxon>Bacteria</taxon>
        <taxon>Bacillati</taxon>
        <taxon>Actinomycetota</taxon>
        <taxon>Actinomycetes</taxon>
        <taxon>Mycobacteriales</taxon>
        <taxon>Fodinicola</taxon>
    </lineage>
</organism>
<keyword evidence="9" id="KW-1185">Reference proteome</keyword>
<feature type="transmembrane region" description="Helical" evidence="7">
    <location>
        <begin position="177"/>
        <end position="197"/>
    </location>
</feature>
<dbReference type="SUPFAM" id="SSF103473">
    <property type="entry name" value="MFS general substrate transporter"/>
    <property type="match status" value="1"/>
</dbReference>
<keyword evidence="6 7" id="KW-0472">Membrane</keyword>
<dbReference type="PANTHER" id="PTHR23517">
    <property type="entry name" value="RESISTANCE PROTEIN MDTM, PUTATIVE-RELATED-RELATED"/>
    <property type="match status" value="1"/>
</dbReference>
<evidence type="ECO:0000256" key="6">
    <source>
        <dbReference type="ARBA" id="ARBA00023136"/>
    </source>
</evidence>
<evidence type="ECO:0000256" key="3">
    <source>
        <dbReference type="ARBA" id="ARBA00022475"/>
    </source>
</evidence>
<dbReference type="InterPro" id="IPR000109">
    <property type="entry name" value="POT_fam"/>
</dbReference>
<keyword evidence="5 7" id="KW-1133">Transmembrane helix</keyword>
<evidence type="ECO:0008006" key="10">
    <source>
        <dbReference type="Google" id="ProtNLM"/>
    </source>
</evidence>
<feature type="transmembrane region" description="Helical" evidence="7">
    <location>
        <begin position="48"/>
        <end position="70"/>
    </location>
</feature>
<evidence type="ECO:0000256" key="2">
    <source>
        <dbReference type="ARBA" id="ARBA00022448"/>
    </source>
</evidence>
<sequence length="229" mass="24307">MVRLRAFFWLLLAVSLFWTMVGQAGSMLPLFAKQSTDRGFLGFTLPASWFQSAIPFFMLLVAPIFAYAWVRLGARLSTPGKFALGLFFAGASFSLMSVAAAMAGTGVLVSPLWLVAVFFLQACGEVVIGPVAMSAAAEVAPREYVGRVIGLVWLFSALGAGLGAQAVRLGDALPPDYYYLGQGIVALAAAAAMMLFGRRLREAFAIRPASRPIGQPVRESSTAIGPAPH</sequence>
<evidence type="ECO:0000256" key="1">
    <source>
        <dbReference type="ARBA" id="ARBA00004651"/>
    </source>
</evidence>
<accession>A0ABN2G6F4</accession>
<keyword evidence="3" id="KW-1003">Cell membrane</keyword>
<dbReference type="Proteomes" id="UP001500618">
    <property type="component" value="Unassembled WGS sequence"/>
</dbReference>